<keyword evidence="3 5" id="KW-0697">Rotamase</keyword>
<evidence type="ECO:0000313" key="9">
    <source>
        <dbReference type="Proteomes" id="UP000244527"/>
    </source>
</evidence>
<keyword evidence="4 5" id="KW-0413">Isomerase</keyword>
<dbReference type="InterPro" id="IPR001179">
    <property type="entry name" value="PPIase_FKBP_dom"/>
</dbReference>
<evidence type="ECO:0000259" key="7">
    <source>
        <dbReference type="PROSITE" id="PS50059"/>
    </source>
</evidence>
<evidence type="ECO:0000256" key="4">
    <source>
        <dbReference type="ARBA" id="ARBA00023235"/>
    </source>
</evidence>
<dbReference type="Gene3D" id="3.10.50.40">
    <property type="match status" value="1"/>
</dbReference>
<protein>
    <recommendedName>
        <fullName evidence="6">Peptidyl-prolyl cis-trans isomerase</fullName>
        <ecNumber evidence="6">5.2.1.8</ecNumber>
    </recommendedName>
</protein>
<comment type="catalytic activity">
    <reaction evidence="1 5 6">
        <text>[protein]-peptidylproline (omega=180) = [protein]-peptidylproline (omega=0)</text>
        <dbReference type="Rhea" id="RHEA:16237"/>
        <dbReference type="Rhea" id="RHEA-COMP:10747"/>
        <dbReference type="Rhea" id="RHEA-COMP:10748"/>
        <dbReference type="ChEBI" id="CHEBI:83833"/>
        <dbReference type="ChEBI" id="CHEBI:83834"/>
        <dbReference type="EC" id="5.2.1.8"/>
    </reaction>
</comment>
<dbReference type="OrthoDB" id="9814548at2"/>
<dbReference type="PROSITE" id="PS50059">
    <property type="entry name" value="FKBP_PPIASE"/>
    <property type="match status" value="1"/>
</dbReference>
<dbReference type="PANTHER" id="PTHR43811:SF19">
    <property type="entry name" value="39 KDA FK506-BINDING NUCLEAR PROTEIN"/>
    <property type="match status" value="1"/>
</dbReference>
<keyword evidence="9" id="KW-1185">Reference proteome</keyword>
<dbReference type="KEGG" id="ffa:FFWV33_04890"/>
<evidence type="ECO:0000256" key="3">
    <source>
        <dbReference type="ARBA" id="ARBA00023110"/>
    </source>
</evidence>
<evidence type="ECO:0000256" key="5">
    <source>
        <dbReference type="PROSITE-ProRule" id="PRU00277"/>
    </source>
</evidence>
<dbReference type="GO" id="GO:0003755">
    <property type="term" value="F:peptidyl-prolyl cis-trans isomerase activity"/>
    <property type="evidence" value="ECO:0007669"/>
    <property type="project" value="UniProtKB-UniRule"/>
</dbReference>
<comment type="similarity">
    <text evidence="2 6">Belongs to the FKBP-type PPIase family.</text>
</comment>
<dbReference type="InterPro" id="IPR046357">
    <property type="entry name" value="PPIase_dom_sf"/>
</dbReference>
<evidence type="ECO:0000256" key="1">
    <source>
        <dbReference type="ARBA" id="ARBA00000971"/>
    </source>
</evidence>
<reference evidence="8 9" key="1">
    <citation type="submission" date="2017-04" db="EMBL/GenBank/DDBJ databases">
        <title>Compelte genome sequence of WV33.</title>
        <authorList>
            <person name="Lee P.C."/>
        </authorList>
    </citation>
    <scope>NUCLEOTIDE SEQUENCE [LARGE SCALE GENOMIC DNA]</scope>
    <source>
        <strain evidence="8 9">WV33</strain>
    </source>
</reference>
<dbReference type="PANTHER" id="PTHR43811">
    <property type="entry name" value="FKBP-TYPE PEPTIDYL-PROLYL CIS-TRANS ISOMERASE FKPA"/>
    <property type="match status" value="1"/>
</dbReference>
<evidence type="ECO:0000313" key="8">
    <source>
        <dbReference type="EMBL" id="AWG20924.1"/>
    </source>
</evidence>
<gene>
    <name evidence="8" type="ORF">FFWV33_04890</name>
</gene>
<dbReference type="PROSITE" id="PS51257">
    <property type="entry name" value="PROKAR_LIPOPROTEIN"/>
    <property type="match status" value="1"/>
</dbReference>
<accession>A0A2S1LB27</accession>
<dbReference type="SUPFAM" id="SSF54534">
    <property type="entry name" value="FKBP-like"/>
    <property type="match status" value="1"/>
</dbReference>
<organism evidence="8 9">
    <name type="scientific">Flavobacterium faecale</name>
    <dbReference type="NCBI Taxonomy" id="1355330"/>
    <lineage>
        <taxon>Bacteria</taxon>
        <taxon>Pseudomonadati</taxon>
        <taxon>Bacteroidota</taxon>
        <taxon>Flavobacteriia</taxon>
        <taxon>Flavobacteriales</taxon>
        <taxon>Flavobacteriaceae</taxon>
        <taxon>Flavobacterium</taxon>
    </lineage>
</organism>
<feature type="domain" description="PPIase FKBP-type" evidence="7">
    <location>
        <begin position="78"/>
        <end position="161"/>
    </location>
</feature>
<dbReference type="Pfam" id="PF00254">
    <property type="entry name" value="FKBP_C"/>
    <property type="match status" value="1"/>
</dbReference>
<sequence>MKYYAVAALALAISVSSCKKNDQEEQNQQQVEVVDNGAKNEQEIKDYLAKNNLKAEKTDSGLYYIVTEQGTGATPTAESSVTVAYKGYFTDGKVFDESGAEGISFGLNQVIPGWTEGIQKFKVGGKGVLLIPSSIGYGDETKGPIPGGSVLLFDINLIAAQ</sequence>
<name>A0A2S1LB27_9FLAO</name>
<dbReference type="AlphaFoldDB" id="A0A2S1LB27"/>
<dbReference type="EC" id="5.2.1.8" evidence="6"/>
<dbReference type="EMBL" id="CP020918">
    <property type="protein sequence ID" value="AWG20924.1"/>
    <property type="molecule type" value="Genomic_DNA"/>
</dbReference>
<evidence type="ECO:0000256" key="6">
    <source>
        <dbReference type="RuleBase" id="RU003915"/>
    </source>
</evidence>
<dbReference type="RefSeq" id="WP_108739878.1">
    <property type="nucleotide sequence ID" value="NZ_CP020918.1"/>
</dbReference>
<proteinExistence type="inferred from homology"/>
<dbReference type="Proteomes" id="UP000244527">
    <property type="component" value="Chromosome"/>
</dbReference>
<evidence type="ECO:0000256" key="2">
    <source>
        <dbReference type="ARBA" id="ARBA00006577"/>
    </source>
</evidence>